<dbReference type="EMBL" id="CP108090">
    <property type="protein sequence ID" value="WUQ12653.1"/>
    <property type="molecule type" value="Genomic_DNA"/>
</dbReference>
<evidence type="ECO:0008006" key="4">
    <source>
        <dbReference type="Google" id="ProtNLM"/>
    </source>
</evidence>
<dbReference type="RefSeq" id="WP_328961859.1">
    <property type="nucleotide sequence ID" value="NZ_CP108090.1"/>
</dbReference>
<keyword evidence="1" id="KW-0732">Signal</keyword>
<dbReference type="PROSITE" id="PS51318">
    <property type="entry name" value="TAT"/>
    <property type="match status" value="1"/>
</dbReference>
<protein>
    <recommendedName>
        <fullName evidence="4">Repetin</fullName>
    </recommendedName>
</protein>
<dbReference type="InterPro" id="IPR006311">
    <property type="entry name" value="TAT_signal"/>
</dbReference>
<accession>A0ABZ1TCG0</accession>
<gene>
    <name evidence="2" type="ORF">OG517_15105</name>
</gene>
<dbReference type="Proteomes" id="UP001432039">
    <property type="component" value="Chromosome"/>
</dbReference>
<feature type="signal peptide" evidence="1">
    <location>
        <begin position="1"/>
        <end position="34"/>
    </location>
</feature>
<name>A0ABZ1TCG0_STRVG</name>
<feature type="chain" id="PRO_5046763558" description="Repetin" evidence="1">
    <location>
        <begin position="35"/>
        <end position="208"/>
    </location>
</feature>
<organism evidence="2 3">
    <name type="scientific">Streptomyces virginiae</name>
    <name type="common">Streptomyces cinnamonensis</name>
    <dbReference type="NCBI Taxonomy" id="1961"/>
    <lineage>
        <taxon>Bacteria</taxon>
        <taxon>Bacillati</taxon>
        <taxon>Actinomycetota</taxon>
        <taxon>Actinomycetes</taxon>
        <taxon>Kitasatosporales</taxon>
        <taxon>Streptomycetaceae</taxon>
        <taxon>Streptomyces</taxon>
    </lineage>
</organism>
<evidence type="ECO:0000313" key="2">
    <source>
        <dbReference type="EMBL" id="WUQ12653.1"/>
    </source>
</evidence>
<reference evidence="2" key="1">
    <citation type="submission" date="2022-10" db="EMBL/GenBank/DDBJ databases">
        <title>The complete genomes of actinobacterial strains from the NBC collection.</title>
        <authorList>
            <person name="Joergensen T.S."/>
            <person name="Alvarez Arevalo M."/>
            <person name="Sterndorff E.B."/>
            <person name="Faurdal D."/>
            <person name="Vuksanovic O."/>
            <person name="Mourched A.-S."/>
            <person name="Charusanti P."/>
            <person name="Shaw S."/>
            <person name="Blin K."/>
            <person name="Weber T."/>
        </authorList>
    </citation>
    <scope>NUCLEOTIDE SEQUENCE</scope>
    <source>
        <strain evidence="2">NBC_00248</strain>
    </source>
</reference>
<evidence type="ECO:0000256" key="1">
    <source>
        <dbReference type="SAM" id="SignalP"/>
    </source>
</evidence>
<evidence type="ECO:0000313" key="3">
    <source>
        <dbReference type="Proteomes" id="UP001432039"/>
    </source>
</evidence>
<keyword evidence="3" id="KW-1185">Reference proteome</keyword>
<proteinExistence type="predicted"/>
<sequence length="208" mass="21114">MKNRKRALVLAGTAAALMATLIAAAPAPAAPASAAPTAPKVAAVHGGGTIRYPYVPASHDIRFTVDAEAAPWSRPFPAPGGEQGMPVDARGKVTIYHAMPDGNFTAVGEAEVDCLVTGGRTATVTAVVTSSNVGWEGKRIGISVQDGERGGPDRLGFSWGIANVDVGSDGSVSEPRVGTCMAPAPFTEVTKGGFKVTPAPLSPRPSTP</sequence>